<evidence type="ECO:0000313" key="5">
    <source>
        <dbReference type="Proteomes" id="UP000236649"/>
    </source>
</evidence>
<dbReference type="InterPro" id="IPR050090">
    <property type="entry name" value="Tyrosine_recombinase_XerCD"/>
</dbReference>
<dbReference type="EMBL" id="CP026108">
    <property type="protein sequence ID" value="AUT75616.1"/>
    <property type="molecule type" value="Genomic_DNA"/>
</dbReference>
<dbReference type="PROSITE" id="PS51898">
    <property type="entry name" value="TYR_RECOMBINASE"/>
    <property type="match status" value="1"/>
</dbReference>
<dbReference type="Pfam" id="PF00589">
    <property type="entry name" value="Phage_integrase"/>
    <property type="match status" value="1"/>
</dbReference>
<dbReference type="Gene3D" id="1.10.443.10">
    <property type="entry name" value="Intergrase catalytic core"/>
    <property type="match status" value="1"/>
</dbReference>
<dbReference type="GO" id="GO:0006310">
    <property type="term" value="P:DNA recombination"/>
    <property type="evidence" value="ECO:0007669"/>
    <property type="project" value="UniProtKB-KW"/>
</dbReference>
<evidence type="ECO:0000256" key="1">
    <source>
        <dbReference type="ARBA" id="ARBA00022908"/>
    </source>
</evidence>
<gene>
    <name evidence="4" type="ORF">C2L64_45480</name>
</gene>
<evidence type="ECO:0000313" key="4">
    <source>
        <dbReference type="EMBL" id="AUT75616.1"/>
    </source>
</evidence>
<dbReference type="GO" id="GO:0015074">
    <property type="term" value="P:DNA integration"/>
    <property type="evidence" value="ECO:0007669"/>
    <property type="project" value="UniProtKB-KW"/>
</dbReference>
<dbReference type="GO" id="GO:0003677">
    <property type="term" value="F:DNA binding"/>
    <property type="evidence" value="ECO:0007669"/>
    <property type="project" value="InterPro"/>
</dbReference>
<dbReference type="RefSeq" id="WP_103153929.1">
    <property type="nucleotide sequence ID" value="NZ_CP026108.1"/>
</dbReference>
<keyword evidence="2" id="KW-0233">DNA recombination</keyword>
<dbReference type="Proteomes" id="UP000236649">
    <property type="component" value="Chromosome 4"/>
</dbReference>
<evidence type="ECO:0000256" key="2">
    <source>
        <dbReference type="ARBA" id="ARBA00023172"/>
    </source>
</evidence>
<protein>
    <submittedName>
        <fullName evidence="4">Integrase</fullName>
    </submittedName>
</protein>
<dbReference type="InterPro" id="IPR002104">
    <property type="entry name" value="Integrase_catalytic"/>
</dbReference>
<proteinExistence type="predicted"/>
<dbReference type="SUPFAM" id="SSF56349">
    <property type="entry name" value="DNA breaking-rejoining enzymes"/>
    <property type="match status" value="1"/>
</dbReference>
<dbReference type="InterPro" id="IPR011010">
    <property type="entry name" value="DNA_brk_join_enz"/>
</dbReference>
<reference evidence="4 5" key="1">
    <citation type="submission" date="2018-01" db="EMBL/GenBank/DDBJ databases">
        <title>Species boundaries and ecological features among Paraburkholderia terrae DSMZ17804T, P. hospita DSMZ17164T and P. caribensis DSMZ13236T.</title>
        <authorList>
            <person name="Pratama A.A."/>
        </authorList>
    </citation>
    <scope>NUCLEOTIDE SEQUENCE [LARGE SCALE GENOMIC DNA]</scope>
    <source>
        <strain evidence="4 5">DSM 17164</strain>
    </source>
</reference>
<name>A0AAN1JKN0_9BURK</name>
<keyword evidence="1" id="KW-0229">DNA integration</keyword>
<accession>A0AAN1JKN0</accession>
<dbReference type="PANTHER" id="PTHR30349:SF64">
    <property type="entry name" value="PROPHAGE INTEGRASE INTD-RELATED"/>
    <property type="match status" value="1"/>
</dbReference>
<evidence type="ECO:0000259" key="3">
    <source>
        <dbReference type="PROSITE" id="PS51898"/>
    </source>
</evidence>
<dbReference type="KEGG" id="phs:C2L64_45480"/>
<organism evidence="4 5">
    <name type="scientific">Paraburkholderia hospita</name>
    <dbReference type="NCBI Taxonomy" id="169430"/>
    <lineage>
        <taxon>Bacteria</taxon>
        <taxon>Pseudomonadati</taxon>
        <taxon>Pseudomonadota</taxon>
        <taxon>Betaproteobacteria</taxon>
        <taxon>Burkholderiales</taxon>
        <taxon>Burkholderiaceae</taxon>
        <taxon>Paraburkholderia</taxon>
    </lineage>
</organism>
<dbReference type="GeneID" id="55535544"/>
<dbReference type="AlphaFoldDB" id="A0AAN1JKN0"/>
<sequence length="313" mass="35234">MKLADAISLYVQVIHASGCKGDSIHGVLVLFAKYVGGERELSSISQTEVRAFLDGNLPLSRYWHRKHSALVGFFRFALARGLVSAIPLPARTPRCYQDFQPYVYSEDDVDRLIAALECARATPIEARTLRVLVLLLYGTGLRLCEALHLCLADVDLPQQMLTVRDTKFYKTRWVPIGMQLVHILHEYMVAVHTSISIETRDDTPLFVRRDGGRPTGSGIRRAFARLRSKAGVRRNDGARYQPRLHDMRATFAVHRLTTWYQQGADVQRLLPLLSTYLGHASIAATQVYLPMSPELLVEASNRLGRYVALESQS</sequence>
<dbReference type="InterPro" id="IPR013762">
    <property type="entry name" value="Integrase-like_cat_sf"/>
</dbReference>
<feature type="domain" description="Tyr recombinase" evidence="3">
    <location>
        <begin position="99"/>
        <end position="301"/>
    </location>
</feature>
<dbReference type="PANTHER" id="PTHR30349">
    <property type="entry name" value="PHAGE INTEGRASE-RELATED"/>
    <property type="match status" value="1"/>
</dbReference>